<organism evidence="2 3">
    <name type="scientific">Athelia psychrophila</name>
    <dbReference type="NCBI Taxonomy" id="1759441"/>
    <lineage>
        <taxon>Eukaryota</taxon>
        <taxon>Fungi</taxon>
        <taxon>Dikarya</taxon>
        <taxon>Basidiomycota</taxon>
        <taxon>Agaricomycotina</taxon>
        <taxon>Agaricomycetes</taxon>
        <taxon>Agaricomycetidae</taxon>
        <taxon>Atheliales</taxon>
        <taxon>Atheliaceae</taxon>
        <taxon>Athelia</taxon>
    </lineage>
</organism>
<dbReference type="Proteomes" id="UP000076532">
    <property type="component" value="Unassembled WGS sequence"/>
</dbReference>
<keyword evidence="3" id="KW-1185">Reference proteome</keyword>
<feature type="transmembrane region" description="Helical" evidence="1">
    <location>
        <begin position="293"/>
        <end position="317"/>
    </location>
</feature>
<dbReference type="AlphaFoldDB" id="A0A166DQ91"/>
<proteinExistence type="predicted"/>
<evidence type="ECO:0000313" key="2">
    <source>
        <dbReference type="EMBL" id="KZP14960.1"/>
    </source>
</evidence>
<evidence type="ECO:0000256" key="1">
    <source>
        <dbReference type="SAM" id="Phobius"/>
    </source>
</evidence>
<name>A0A166DQ91_9AGAM</name>
<keyword evidence="1" id="KW-1133">Transmembrane helix</keyword>
<feature type="transmembrane region" description="Helical" evidence="1">
    <location>
        <begin position="378"/>
        <end position="396"/>
    </location>
</feature>
<reference evidence="2 3" key="1">
    <citation type="journal article" date="2016" name="Mol. Biol. Evol.">
        <title>Comparative Genomics of Early-Diverging Mushroom-Forming Fungi Provides Insights into the Origins of Lignocellulose Decay Capabilities.</title>
        <authorList>
            <person name="Nagy L.G."/>
            <person name="Riley R."/>
            <person name="Tritt A."/>
            <person name="Adam C."/>
            <person name="Daum C."/>
            <person name="Floudas D."/>
            <person name="Sun H."/>
            <person name="Yadav J.S."/>
            <person name="Pangilinan J."/>
            <person name="Larsson K.H."/>
            <person name="Matsuura K."/>
            <person name="Barry K."/>
            <person name="Labutti K."/>
            <person name="Kuo R."/>
            <person name="Ohm R.A."/>
            <person name="Bhattacharya S.S."/>
            <person name="Shirouzu T."/>
            <person name="Yoshinaga Y."/>
            <person name="Martin F.M."/>
            <person name="Grigoriev I.V."/>
            <person name="Hibbett D.S."/>
        </authorList>
    </citation>
    <scope>NUCLEOTIDE SEQUENCE [LARGE SCALE GENOMIC DNA]</scope>
    <source>
        <strain evidence="2 3">CBS 109695</strain>
    </source>
</reference>
<feature type="transmembrane region" description="Helical" evidence="1">
    <location>
        <begin position="231"/>
        <end position="256"/>
    </location>
</feature>
<dbReference type="OrthoDB" id="3357029at2759"/>
<keyword evidence="1" id="KW-0812">Transmembrane</keyword>
<feature type="transmembrane region" description="Helical" evidence="1">
    <location>
        <begin position="57"/>
        <end position="80"/>
    </location>
</feature>
<dbReference type="EMBL" id="KV417610">
    <property type="protein sequence ID" value="KZP14960.1"/>
    <property type="molecule type" value="Genomic_DNA"/>
</dbReference>
<evidence type="ECO:0000313" key="3">
    <source>
        <dbReference type="Proteomes" id="UP000076532"/>
    </source>
</evidence>
<gene>
    <name evidence="2" type="ORF">FIBSPDRAFT_98186</name>
</gene>
<accession>A0A166DQ91</accession>
<sequence>MDLTNNIHLSTPANRNELGQFISGEMARLLLAYSSGYLQPSPAIASGSVGIITLYPVVPLVCTLVSIFAYAGMALFVFFWSATNISTGAAPDMAIYANKQQLCLGLASNAYLYVAQPTTLVAELCRRLLGLAQPRRGGSAEGWVRDSVDELFDEDATRDLSKLSISMSSHGSRKVHLSAAESAYTAEHSAQGAAFPRVDFSSREPAVEESLLIPIRRPPGICAPAKIRIPFIWLVPTLAVAVVSSMLATGLLIWLFSRRYHATALPLSEALSSSSITIREPSKDSDEDPNGTVLVGLLISSVTTQFVSLTGSLLLVAAASRIGLDWLGATLPLQLNSLPSAQQYGHIINLLQFGGWGALQRVSSYLLRRERRPQAPRILLQSFTAFASIYTLVHLIG</sequence>
<protein>
    <submittedName>
        <fullName evidence="2">Uncharacterized protein</fullName>
    </submittedName>
</protein>
<dbReference type="STRING" id="436010.A0A166DQ91"/>
<keyword evidence="1" id="KW-0472">Membrane</keyword>